<evidence type="ECO:0000313" key="2">
    <source>
        <dbReference type="EMBL" id="EFO22761.1"/>
    </source>
</evidence>
<dbReference type="CTD" id="9943134"/>
<feature type="compositionally biased region" description="Polar residues" evidence="1">
    <location>
        <begin position="1"/>
        <end position="11"/>
    </location>
</feature>
<dbReference type="AlphaFoldDB" id="A0A1S0TZX1"/>
<sequence>MTSADVEQSSDSFERNQNHTAQPSVTPKNTTVMQDICSGGGNHAIDNNTIYTQQQITAMISDANCMYNQQQQLAATERSETMSAYHQDLTTELMPATTVANDHSDEQHYYTVAMAGSRNQQHFIHNDYTPSGLSQQQQMLMNARNATIAEKLPRLQERTCQFISVTGTDHNGRTESYVVVNQQSAGTRDYLDSSFSSGGGSIDSMVPCSKVTNSLVANAKQHEPQRVTCVFNNGSTNGMNRDIDANGTKLQRLYTSSRNVTLQGLQLARFIHSLS</sequence>
<dbReference type="GeneID" id="9943134"/>
<dbReference type="RefSeq" id="XP_003141310.1">
    <property type="nucleotide sequence ID" value="XM_003141262.1"/>
</dbReference>
<dbReference type="OMA" id="HFIHNDY"/>
<feature type="region of interest" description="Disordered" evidence="1">
    <location>
        <begin position="1"/>
        <end position="33"/>
    </location>
</feature>
<dbReference type="InParanoid" id="A0A1S0TZX1"/>
<dbReference type="KEGG" id="loa:LOAG_05725"/>
<evidence type="ECO:0000256" key="1">
    <source>
        <dbReference type="SAM" id="MobiDB-lite"/>
    </source>
</evidence>
<gene>
    <name evidence="2" type="ORF">LOAG_05725</name>
</gene>
<organism evidence="2">
    <name type="scientific">Loa loa</name>
    <name type="common">Eye worm</name>
    <name type="synonym">Filaria loa</name>
    <dbReference type="NCBI Taxonomy" id="7209"/>
    <lineage>
        <taxon>Eukaryota</taxon>
        <taxon>Metazoa</taxon>
        <taxon>Ecdysozoa</taxon>
        <taxon>Nematoda</taxon>
        <taxon>Chromadorea</taxon>
        <taxon>Rhabditida</taxon>
        <taxon>Spirurina</taxon>
        <taxon>Spiruromorpha</taxon>
        <taxon>Filarioidea</taxon>
        <taxon>Onchocercidae</taxon>
        <taxon>Loa</taxon>
    </lineage>
</organism>
<feature type="compositionally biased region" description="Polar residues" evidence="1">
    <location>
        <begin position="18"/>
        <end position="33"/>
    </location>
</feature>
<accession>A0A1S0TZX1</accession>
<reference evidence="2" key="1">
    <citation type="submission" date="2012-04" db="EMBL/GenBank/DDBJ databases">
        <title>The Genome Sequence of Loa loa.</title>
        <authorList>
            <consortium name="The Broad Institute Genome Sequencing Platform"/>
            <consortium name="Broad Institute Genome Sequencing Center for Infectious Disease"/>
            <person name="Nutman T.B."/>
            <person name="Fink D.L."/>
            <person name="Russ C."/>
            <person name="Young S."/>
            <person name="Zeng Q."/>
            <person name="Gargeya S."/>
            <person name="Alvarado L."/>
            <person name="Berlin A."/>
            <person name="Chapman S.B."/>
            <person name="Chen Z."/>
            <person name="Freedman E."/>
            <person name="Gellesch M."/>
            <person name="Goldberg J."/>
            <person name="Griggs A."/>
            <person name="Gujja S."/>
            <person name="Heilman E.R."/>
            <person name="Heiman D."/>
            <person name="Howarth C."/>
            <person name="Mehta T."/>
            <person name="Neiman D."/>
            <person name="Pearson M."/>
            <person name="Roberts A."/>
            <person name="Saif S."/>
            <person name="Shea T."/>
            <person name="Shenoy N."/>
            <person name="Sisk P."/>
            <person name="Stolte C."/>
            <person name="Sykes S."/>
            <person name="White J."/>
            <person name="Yandava C."/>
            <person name="Haas B."/>
            <person name="Henn M.R."/>
            <person name="Nusbaum C."/>
            <person name="Birren B."/>
        </authorList>
    </citation>
    <scope>NUCLEOTIDE SEQUENCE [LARGE SCALE GENOMIC DNA]</scope>
</reference>
<protein>
    <submittedName>
        <fullName evidence="2">Uncharacterized protein</fullName>
    </submittedName>
</protein>
<name>A0A1S0TZX1_LOALO</name>
<proteinExistence type="predicted"/>
<dbReference type="EMBL" id="JH712094">
    <property type="protein sequence ID" value="EFO22761.1"/>
    <property type="molecule type" value="Genomic_DNA"/>
</dbReference>